<evidence type="ECO:0000313" key="10">
    <source>
        <dbReference type="Proteomes" id="UP000240800"/>
    </source>
</evidence>
<keyword evidence="3" id="KW-1003">Cell membrane</keyword>
<dbReference type="PROSITE" id="PS50893">
    <property type="entry name" value="ABC_TRANSPORTER_2"/>
    <property type="match status" value="1"/>
</dbReference>
<keyword evidence="6 9" id="KW-0067">ATP-binding</keyword>
<keyword evidence="4" id="KW-0997">Cell inner membrane</keyword>
<name>A0ABX5J369_9RHOB</name>
<keyword evidence="7" id="KW-0472">Membrane</keyword>
<comment type="caution">
    <text evidence="9">The sequence shown here is derived from an EMBL/GenBank/DDBJ whole genome shotgun (WGS) entry which is preliminary data.</text>
</comment>
<proteinExistence type="inferred from homology"/>
<keyword evidence="10" id="KW-1185">Reference proteome</keyword>
<dbReference type="Pfam" id="PF17912">
    <property type="entry name" value="OB_MalK"/>
    <property type="match status" value="1"/>
</dbReference>
<organism evidence="9 10">
    <name type="scientific">Cereibacter johrii</name>
    <dbReference type="NCBI Taxonomy" id="445629"/>
    <lineage>
        <taxon>Bacteria</taxon>
        <taxon>Pseudomonadati</taxon>
        <taxon>Pseudomonadota</taxon>
        <taxon>Alphaproteobacteria</taxon>
        <taxon>Rhodobacterales</taxon>
        <taxon>Paracoccaceae</taxon>
        <taxon>Cereibacter</taxon>
    </lineage>
</organism>
<accession>A0ABX5J369</accession>
<dbReference type="InterPro" id="IPR017871">
    <property type="entry name" value="ABC_transporter-like_CS"/>
</dbReference>
<dbReference type="Proteomes" id="UP000240800">
    <property type="component" value="Unassembled WGS sequence"/>
</dbReference>
<reference evidence="9 10" key="1">
    <citation type="submission" date="2018-04" db="EMBL/GenBank/DDBJ databases">
        <title>Genomic Encyclopedia of Type Strains, Phase III (KMG-III): the genomes of soil and plant-associated and newly described type strains.</title>
        <authorList>
            <person name="Whitman W."/>
        </authorList>
    </citation>
    <scope>NUCLEOTIDE SEQUENCE [LARGE SCALE GENOMIC DNA]</scope>
    <source>
        <strain evidence="9 10">JA192</strain>
    </source>
</reference>
<dbReference type="InterPro" id="IPR015855">
    <property type="entry name" value="ABC_transpr_MalK-like"/>
</dbReference>
<evidence type="ECO:0000256" key="4">
    <source>
        <dbReference type="ARBA" id="ARBA00022519"/>
    </source>
</evidence>
<dbReference type="InterPro" id="IPR003593">
    <property type="entry name" value="AAA+_ATPase"/>
</dbReference>
<evidence type="ECO:0000256" key="1">
    <source>
        <dbReference type="ARBA" id="ARBA00005417"/>
    </source>
</evidence>
<dbReference type="PROSITE" id="PS00211">
    <property type="entry name" value="ABC_TRANSPORTER_1"/>
    <property type="match status" value="1"/>
</dbReference>
<dbReference type="Gene3D" id="2.40.50.140">
    <property type="entry name" value="Nucleic acid-binding proteins"/>
    <property type="match status" value="1"/>
</dbReference>
<dbReference type="PANTHER" id="PTHR43875">
    <property type="entry name" value="MALTODEXTRIN IMPORT ATP-BINDING PROTEIN MSMX"/>
    <property type="match status" value="1"/>
</dbReference>
<dbReference type="Gene3D" id="2.40.50.100">
    <property type="match status" value="1"/>
</dbReference>
<dbReference type="InterPro" id="IPR003439">
    <property type="entry name" value="ABC_transporter-like_ATP-bd"/>
</dbReference>
<evidence type="ECO:0000256" key="2">
    <source>
        <dbReference type="ARBA" id="ARBA00022448"/>
    </source>
</evidence>
<evidence type="ECO:0000256" key="7">
    <source>
        <dbReference type="ARBA" id="ARBA00023136"/>
    </source>
</evidence>
<evidence type="ECO:0000259" key="8">
    <source>
        <dbReference type="PROSITE" id="PS50893"/>
    </source>
</evidence>
<dbReference type="NCBIfam" id="NF008653">
    <property type="entry name" value="PRK11650.1"/>
    <property type="match status" value="1"/>
</dbReference>
<dbReference type="InterPro" id="IPR008995">
    <property type="entry name" value="Mo/tungstate-bd_C_term_dom"/>
</dbReference>
<keyword evidence="2" id="KW-0813">Transport</keyword>
<dbReference type="InterPro" id="IPR012340">
    <property type="entry name" value="NA-bd_OB-fold"/>
</dbReference>
<dbReference type="SUPFAM" id="SSF52540">
    <property type="entry name" value="P-loop containing nucleoside triphosphate hydrolases"/>
    <property type="match status" value="1"/>
</dbReference>
<dbReference type="InterPro" id="IPR027417">
    <property type="entry name" value="P-loop_NTPase"/>
</dbReference>
<dbReference type="SMART" id="SM00382">
    <property type="entry name" value="AAA"/>
    <property type="match status" value="1"/>
</dbReference>
<evidence type="ECO:0000256" key="3">
    <source>
        <dbReference type="ARBA" id="ARBA00022475"/>
    </source>
</evidence>
<gene>
    <name evidence="9" type="ORF">C8J29_1083</name>
</gene>
<dbReference type="CDD" id="cd03301">
    <property type="entry name" value="ABC_MalK_N"/>
    <property type="match status" value="1"/>
</dbReference>
<protein>
    <submittedName>
        <fullName evidence="9">Maltose ABC transporter ATP-binding protein /trehalose ABC transporter ATP-binding protein /sucrose ABC transporter ATP-binding protein</fullName>
    </submittedName>
</protein>
<dbReference type="SUPFAM" id="SSF50331">
    <property type="entry name" value="MOP-like"/>
    <property type="match status" value="1"/>
</dbReference>
<dbReference type="Gene3D" id="3.40.50.300">
    <property type="entry name" value="P-loop containing nucleotide triphosphate hydrolases"/>
    <property type="match status" value="1"/>
</dbReference>
<dbReference type="EMBL" id="PZZW01000008">
    <property type="protein sequence ID" value="PTM76405.1"/>
    <property type="molecule type" value="Genomic_DNA"/>
</dbReference>
<evidence type="ECO:0000256" key="5">
    <source>
        <dbReference type="ARBA" id="ARBA00022741"/>
    </source>
</evidence>
<evidence type="ECO:0000313" key="9">
    <source>
        <dbReference type="EMBL" id="PTM76405.1"/>
    </source>
</evidence>
<comment type="similarity">
    <text evidence="1">Belongs to the ABC transporter superfamily.</text>
</comment>
<keyword evidence="5" id="KW-0547">Nucleotide-binding</keyword>
<dbReference type="Pfam" id="PF00005">
    <property type="entry name" value="ABC_tran"/>
    <property type="match status" value="1"/>
</dbReference>
<sequence length="375" mass="40333">MAELTLRQVRKTYGSMEVLHGIDLDIPSGSFVVFVGPSGCGKSTLLRAIAGLEDISSGEFAIDGERMNEVAPSRRGIAMVFQSYALYPHMTVFENMAFGMRIAGLKKDEIARRVTRAAEVLQLAPYLDRYPRALSGGQRQRVAIGRAIVRDPKVFLFDEPLSNLDAALRVATRIEIAKLKQAMPGATMIYVTHDQVEAMTLADRIVVLRAGRIEQVGSPLDLYRRPANLFVARFIGSPAMNVIPGTVRIGPEGARLDLATGGGLRAPFPLDAGLAGQTVQVGIRPEDLRLAEGEPLLVGRISYIEQLGEVQLTYIEAEGLAEPLIAKLPGVLDLAAGASIALTADAQSLHLFGADERSLRPEPAAAVPEVTSARS</sequence>
<dbReference type="InterPro" id="IPR047641">
    <property type="entry name" value="ABC_transpr_MalK/UgpC-like"/>
</dbReference>
<dbReference type="GO" id="GO:0005524">
    <property type="term" value="F:ATP binding"/>
    <property type="evidence" value="ECO:0007669"/>
    <property type="project" value="UniProtKB-KW"/>
</dbReference>
<dbReference type="InterPro" id="IPR040582">
    <property type="entry name" value="OB_MalK-like"/>
</dbReference>
<feature type="domain" description="ABC transporter" evidence="8">
    <location>
        <begin position="4"/>
        <end position="235"/>
    </location>
</feature>
<evidence type="ECO:0000256" key="6">
    <source>
        <dbReference type="ARBA" id="ARBA00022840"/>
    </source>
</evidence>
<dbReference type="PANTHER" id="PTHR43875:SF3">
    <property type="entry name" value="MALTOSE_MALTODEXTRIN IMPORT ATP-BINDING PROTEIN MALK"/>
    <property type="match status" value="1"/>
</dbReference>
<dbReference type="RefSeq" id="WP_069333478.1">
    <property type="nucleotide sequence ID" value="NZ_MABH01000241.1"/>
</dbReference>